<dbReference type="RefSeq" id="WP_276280682.1">
    <property type="nucleotide sequence ID" value="NZ_CP119809.1"/>
</dbReference>
<evidence type="ECO:0000313" key="1">
    <source>
        <dbReference type="EMBL" id="MFC7081401.1"/>
    </source>
</evidence>
<gene>
    <name evidence="1" type="ORF">ACFQJ6_16085</name>
</gene>
<sequence>MHVQRDGTDGGASVEEPTDLRMHPDAVAAFLEQQGWGCLTLADGGSAYSIPISFGYDGDGTVYFHVHTDDDGEKMRYLDATATATFLVADVQPPEWTSVMLRGAVTRVPDDETPEAYAAFADNAWFPMCPWVPEKDPSELAFYKLDADDVTGRTSML</sequence>
<reference evidence="1 2" key="1">
    <citation type="journal article" date="2019" name="Int. J. Syst. Evol. Microbiol.">
        <title>The Global Catalogue of Microorganisms (GCM) 10K type strain sequencing project: providing services to taxonomists for standard genome sequencing and annotation.</title>
        <authorList>
            <consortium name="The Broad Institute Genomics Platform"/>
            <consortium name="The Broad Institute Genome Sequencing Center for Infectious Disease"/>
            <person name="Wu L."/>
            <person name="Ma J."/>
        </authorList>
    </citation>
    <scope>NUCLEOTIDE SEQUENCE [LARGE SCALE GENOMIC DNA]</scope>
    <source>
        <strain evidence="1 2">DT72</strain>
    </source>
</reference>
<protein>
    <submittedName>
        <fullName evidence="1">Pyridoxamine 5'-phosphate oxidase family protein</fullName>
    </submittedName>
</protein>
<evidence type="ECO:0000313" key="2">
    <source>
        <dbReference type="Proteomes" id="UP001596407"/>
    </source>
</evidence>
<accession>A0ABD5WLK8</accession>
<dbReference type="Gene3D" id="2.30.110.10">
    <property type="entry name" value="Electron Transport, Fmn-binding Protein, Chain A"/>
    <property type="match status" value="1"/>
</dbReference>
<dbReference type="InterPro" id="IPR012349">
    <property type="entry name" value="Split_barrel_FMN-bd"/>
</dbReference>
<comment type="caution">
    <text evidence="1">The sequence shown here is derived from an EMBL/GenBank/DDBJ whole genome shotgun (WGS) entry which is preliminary data.</text>
</comment>
<name>A0ABD5WLK8_9EURY</name>
<keyword evidence="2" id="KW-1185">Reference proteome</keyword>
<proteinExistence type="predicted"/>
<dbReference type="Pfam" id="PF12900">
    <property type="entry name" value="Pyridox_ox_2"/>
    <property type="match status" value="1"/>
</dbReference>
<dbReference type="GeneID" id="79301847"/>
<organism evidence="1 2">
    <name type="scientific">Halorussus caseinilyticus</name>
    <dbReference type="NCBI Taxonomy" id="3034025"/>
    <lineage>
        <taxon>Archaea</taxon>
        <taxon>Methanobacteriati</taxon>
        <taxon>Methanobacteriota</taxon>
        <taxon>Stenosarchaea group</taxon>
        <taxon>Halobacteria</taxon>
        <taxon>Halobacteriales</taxon>
        <taxon>Haladaptataceae</taxon>
        <taxon>Halorussus</taxon>
    </lineage>
</organism>
<dbReference type="Proteomes" id="UP001596407">
    <property type="component" value="Unassembled WGS sequence"/>
</dbReference>
<dbReference type="AlphaFoldDB" id="A0ABD5WLK8"/>
<dbReference type="SUPFAM" id="SSF50475">
    <property type="entry name" value="FMN-binding split barrel"/>
    <property type="match status" value="1"/>
</dbReference>
<dbReference type="InterPro" id="IPR024747">
    <property type="entry name" value="Pyridox_Oxase-rel"/>
</dbReference>
<dbReference type="EMBL" id="JBHSZH010000005">
    <property type="protein sequence ID" value="MFC7081401.1"/>
    <property type="molecule type" value="Genomic_DNA"/>
</dbReference>